<protein>
    <recommendedName>
        <fullName evidence="3">Nucleoside 2-deoxyribosyltransferase</fullName>
    </recommendedName>
</protein>
<evidence type="ECO:0000313" key="2">
    <source>
        <dbReference type="Proteomes" id="UP000267535"/>
    </source>
</evidence>
<name>A0A3P1SK96_9GAMM</name>
<evidence type="ECO:0008006" key="3">
    <source>
        <dbReference type="Google" id="ProtNLM"/>
    </source>
</evidence>
<dbReference type="InterPro" id="IPR007710">
    <property type="entry name" value="Nucleoside_deoxyribTrfase"/>
</dbReference>
<reference evidence="1 2" key="1">
    <citation type="submission" date="2018-11" db="EMBL/GenBank/DDBJ databases">
        <title>The draft genome sequence of Amphritea balenae JAMM 1525T.</title>
        <authorList>
            <person name="Fang Z."/>
            <person name="Zhang Y."/>
            <person name="Han X."/>
        </authorList>
    </citation>
    <scope>NUCLEOTIDE SEQUENCE [LARGE SCALE GENOMIC DNA]</scope>
    <source>
        <strain evidence="1 2">JAMM 1525</strain>
    </source>
</reference>
<dbReference type="EMBL" id="RQXV01000011">
    <property type="protein sequence ID" value="RRC97506.1"/>
    <property type="molecule type" value="Genomic_DNA"/>
</dbReference>
<dbReference type="Proteomes" id="UP000267535">
    <property type="component" value="Unassembled WGS sequence"/>
</dbReference>
<dbReference type="GO" id="GO:0070694">
    <property type="term" value="F:5-hydroxymethyl-dUMP N-hydrolase activity"/>
    <property type="evidence" value="ECO:0007669"/>
    <property type="project" value="TreeGrafter"/>
</dbReference>
<accession>A0A3P1SK96</accession>
<comment type="caution">
    <text evidence="1">The sequence shown here is derived from an EMBL/GenBank/DDBJ whole genome shotgun (WGS) entry which is preliminary data.</text>
</comment>
<keyword evidence="2" id="KW-1185">Reference proteome</keyword>
<dbReference type="PANTHER" id="PTHR15364">
    <property type="entry name" value="2'-DEOXYNUCLEOSIDE 5'-PHOSPHATE N-HYDROLASE 1"/>
    <property type="match status" value="1"/>
</dbReference>
<evidence type="ECO:0000313" key="1">
    <source>
        <dbReference type="EMBL" id="RRC97506.1"/>
    </source>
</evidence>
<proteinExistence type="predicted"/>
<dbReference type="SUPFAM" id="SSF52309">
    <property type="entry name" value="N-(deoxy)ribosyltransferase-like"/>
    <property type="match status" value="1"/>
</dbReference>
<dbReference type="Pfam" id="PF05014">
    <property type="entry name" value="Nuc_deoxyrib_tr"/>
    <property type="match status" value="1"/>
</dbReference>
<dbReference type="OrthoDB" id="9795789at2"/>
<dbReference type="AlphaFoldDB" id="A0A3P1SK96"/>
<dbReference type="Gene3D" id="3.40.50.450">
    <property type="match status" value="1"/>
</dbReference>
<dbReference type="RefSeq" id="WP_124927345.1">
    <property type="nucleotide sequence ID" value="NZ_BMOH01000004.1"/>
</dbReference>
<dbReference type="InterPro" id="IPR051239">
    <property type="entry name" value="2'-dNMP_N-hydrolase"/>
</dbReference>
<organism evidence="1 2">
    <name type="scientific">Amphritea balenae</name>
    <dbReference type="NCBI Taxonomy" id="452629"/>
    <lineage>
        <taxon>Bacteria</taxon>
        <taxon>Pseudomonadati</taxon>
        <taxon>Pseudomonadota</taxon>
        <taxon>Gammaproteobacteria</taxon>
        <taxon>Oceanospirillales</taxon>
        <taxon>Oceanospirillaceae</taxon>
        <taxon>Amphritea</taxon>
    </lineage>
</organism>
<dbReference type="PANTHER" id="PTHR15364:SF0">
    <property type="entry name" value="2'-DEOXYNUCLEOSIDE 5'-PHOSPHATE N-HYDROLASE 1"/>
    <property type="match status" value="1"/>
</dbReference>
<sequence>MSNQQNRSIYLAGPDVFWPNAVELGAAKKALCLRYGFSGHFPLDTELDIEGLQPFPAGIAIYQANINIMDCCDIIIANMTPFRGPSMDVGTAFEMGYMAAQQKIIWGYSLDGQLYSNRIEGTATDQDGYTIESFDMADNLMMIGATENSGGVLTESLPQTLENHLRVFEKVLQQL</sequence>
<gene>
    <name evidence="1" type="ORF">EHS89_16855</name>
</gene>
<dbReference type="GO" id="GO:0009159">
    <property type="term" value="P:deoxyribonucleoside monophosphate catabolic process"/>
    <property type="evidence" value="ECO:0007669"/>
    <property type="project" value="TreeGrafter"/>
</dbReference>